<proteinExistence type="predicted"/>
<evidence type="ECO:0000313" key="3">
    <source>
        <dbReference type="Proteomes" id="UP000002072"/>
    </source>
</evidence>
<evidence type="ECO:0000313" key="2">
    <source>
        <dbReference type="EMBL" id="ACZ00542.1"/>
    </source>
</evidence>
<sequence>MSINDIIATILIAIVGIAIEYSINKYIGRLVLLISMFFYHLHLESIMNIFEINDVIIIFLILGINFIVEYHTNKYVSLITYTLAVFVYFLFKIPSNIY</sequence>
<name>D1AW66_STRM9</name>
<keyword evidence="1" id="KW-0472">Membrane</keyword>
<dbReference type="KEGG" id="smf:Smon_0045"/>
<feature type="transmembrane region" description="Helical" evidence="1">
    <location>
        <begin position="6"/>
        <end position="24"/>
    </location>
</feature>
<dbReference type="HOGENOM" id="CLU_2332454_0_0_0"/>
<keyword evidence="3" id="KW-1185">Reference proteome</keyword>
<keyword evidence="1" id="KW-0812">Transmembrane</keyword>
<reference evidence="2 3" key="1">
    <citation type="journal article" date="2009" name="Stand. Genomic Sci.">
        <title>Complete genome sequence of Streptobacillus moniliformis type strain (9901T).</title>
        <authorList>
            <person name="Nolan M."/>
            <person name="Gronow S."/>
            <person name="Lapidus A."/>
            <person name="Ivanova N."/>
            <person name="Copeland A."/>
            <person name="Lucas S."/>
            <person name="Del Rio T.G."/>
            <person name="Chen F."/>
            <person name="Tice H."/>
            <person name="Pitluck S."/>
            <person name="Cheng J.F."/>
            <person name="Sims D."/>
            <person name="Meincke L."/>
            <person name="Bruce D."/>
            <person name="Goodwin L."/>
            <person name="Brettin T."/>
            <person name="Han C."/>
            <person name="Detter J.C."/>
            <person name="Ovchinikova G."/>
            <person name="Pati A."/>
            <person name="Mavromatis K."/>
            <person name="Mikhailova N."/>
            <person name="Chen A."/>
            <person name="Palaniappan K."/>
            <person name="Land M."/>
            <person name="Hauser L."/>
            <person name="Chang Y.J."/>
            <person name="Jeffries C.D."/>
            <person name="Rohde M."/>
            <person name="Sproer C."/>
            <person name="Goker M."/>
            <person name="Bristow J."/>
            <person name="Eisen J.A."/>
            <person name="Markowitz V."/>
            <person name="Hugenholtz P."/>
            <person name="Kyrpides N.C."/>
            <person name="Klenk H.P."/>
            <person name="Chain P."/>
        </authorList>
    </citation>
    <scope>NUCLEOTIDE SEQUENCE [LARGE SCALE GENOMIC DNA]</scope>
    <source>
        <strain evidence="3">ATCC 14647 / DSM 12112 / NCTC 10651 / 9901</strain>
    </source>
</reference>
<gene>
    <name evidence="2" type="ordered locus">Smon_0045</name>
</gene>
<dbReference type="Proteomes" id="UP000002072">
    <property type="component" value="Chromosome"/>
</dbReference>
<evidence type="ECO:0000256" key="1">
    <source>
        <dbReference type="SAM" id="Phobius"/>
    </source>
</evidence>
<dbReference type="RefSeq" id="WP_012858100.1">
    <property type="nucleotide sequence ID" value="NC_013515.1"/>
</dbReference>
<accession>D1AW66</accession>
<dbReference type="GeneID" id="29673419"/>
<feature type="transmembrane region" description="Helical" evidence="1">
    <location>
        <begin position="74"/>
        <end position="91"/>
    </location>
</feature>
<organism evidence="2 3">
    <name type="scientific">Streptobacillus moniliformis (strain ATCC 14647 / DSM 12112 / NCTC 10651 / 9901)</name>
    <dbReference type="NCBI Taxonomy" id="519441"/>
    <lineage>
        <taxon>Bacteria</taxon>
        <taxon>Fusobacteriati</taxon>
        <taxon>Fusobacteriota</taxon>
        <taxon>Fusobacteriia</taxon>
        <taxon>Fusobacteriales</taxon>
        <taxon>Leptotrichiaceae</taxon>
        <taxon>Streptobacillus</taxon>
    </lineage>
</organism>
<dbReference type="EMBL" id="CP001779">
    <property type="protein sequence ID" value="ACZ00542.1"/>
    <property type="molecule type" value="Genomic_DNA"/>
</dbReference>
<protein>
    <submittedName>
        <fullName evidence="2">Uncharacterized protein</fullName>
    </submittedName>
</protein>
<feature type="transmembrane region" description="Helical" evidence="1">
    <location>
        <begin position="45"/>
        <end position="68"/>
    </location>
</feature>
<keyword evidence="1" id="KW-1133">Transmembrane helix</keyword>
<dbReference type="STRING" id="519441.Smon_0045"/>
<dbReference type="AlphaFoldDB" id="D1AW66"/>